<evidence type="ECO:0000313" key="2">
    <source>
        <dbReference type="EMBL" id="KIK97000.1"/>
    </source>
</evidence>
<reference evidence="3" key="2">
    <citation type="submission" date="2015-01" db="EMBL/GenBank/DDBJ databases">
        <title>Evolutionary Origins and Diversification of the Mycorrhizal Mutualists.</title>
        <authorList>
            <consortium name="DOE Joint Genome Institute"/>
            <consortium name="Mycorrhizal Genomics Consortium"/>
            <person name="Kohler A."/>
            <person name="Kuo A."/>
            <person name="Nagy L.G."/>
            <person name="Floudas D."/>
            <person name="Copeland A."/>
            <person name="Barry K.W."/>
            <person name="Cichocki N."/>
            <person name="Veneault-Fourrey C."/>
            <person name="LaButti K."/>
            <person name="Lindquist E.A."/>
            <person name="Lipzen A."/>
            <person name="Lundell T."/>
            <person name="Morin E."/>
            <person name="Murat C."/>
            <person name="Riley R."/>
            <person name="Ohm R."/>
            <person name="Sun H."/>
            <person name="Tunlid A."/>
            <person name="Henrissat B."/>
            <person name="Grigoriev I.V."/>
            <person name="Hibbett D.S."/>
            <person name="Martin F."/>
        </authorList>
    </citation>
    <scope>NUCLEOTIDE SEQUENCE [LARGE SCALE GENOMIC DNA]</scope>
    <source>
        <strain evidence="3">Ve08.2h10</strain>
    </source>
</reference>
<keyword evidence="3" id="KW-1185">Reference proteome</keyword>
<reference evidence="2 3" key="1">
    <citation type="submission" date="2014-04" db="EMBL/GenBank/DDBJ databases">
        <authorList>
            <consortium name="DOE Joint Genome Institute"/>
            <person name="Kuo A."/>
            <person name="Kohler A."/>
            <person name="Jargeat P."/>
            <person name="Nagy L.G."/>
            <person name="Floudas D."/>
            <person name="Copeland A."/>
            <person name="Barry K.W."/>
            <person name="Cichocki N."/>
            <person name="Veneault-Fourrey C."/>
            <person name="LaButti K."/>
            <person name="Lindquist E.A."/>
            <person name="Lipzen A."/>
            <person name="Lundell T."/>
            <person name="Morin E."/>
            <person name="Murat C."/>
            <person name="Sun H."/>
            <person name="Tunlid A."/>
            <person name="Henrissat B."/>
            <person name="Grigoriev I.V."/>
            <person name="Hibbett D.S."/>
            <person name="Martin F."/>
            <person name="Nordberg H.P."/>
            <person name="Cantor M.N."/>
            <person name="Hua S.X."/>
        </authorList>
    </citation>
    <scope>NUCLEOTIDE SEQUENCE [LARGE SCALE GENOMIC DNA]</scope>
    <source>
        <strain evidence="2 3">Ve08.2h10</strain>
    </source>
</reference>
<dbReference type="InParanoid" id="A0A0D0EB06"/>
<dbReference type="EMBL" id="KN824957">
    <property type="protein sequence ID" value="KIK97000.1"/>
    <property type="molecule type" value="Genomic_DNA"/>
</dbReference>
<proteinExistence type="predicted"/>
<protein>
    <submittedName>
        <fullName evidence="2">Uncharacterized protein</fullName>
    </submittedName>
</protein>
<evidence type="ECO:0000313" key="3">
    <source>
        <dbReference type="Proteomes" id="UP000054538"/>
    </source>
</evidence>
<dbReference type="HOGENOM" id="CLU_2997084_0_0_1"/>
<name>A0A0D0EB06_9AGAM</name>
<evidence type="ECO:0000256" key="1">
    <source>
        <dbReference type="SAM" id="MobiDB-lite"/>
    </source>
</evidence>
<feature type="region of interest" description="Disordered" evidence="1">
    <location>
        <begin position="1"/>
        <end position="30"/>
    </location>
</feature>
<accession>A0A0D0EB06</accession>
<gene>
    <name evidence="2" type="ORF">PAXRUDRAFT_825394</name>
</gene>
<sequence length="57" mass="6014">MTPIGNVNEGEHCEGVGGSSGSHEQAEGVRRGRVVVADDAAARRRLGWAQVTPTDIR</sequence>
<dbReference type="AlphaFoldDB" id="A0A0D0EB06"/>
<dbReference type="Proteomes" id="UP000054538">
    <property type="component" value="Unassembled WGS sequence"/>
</dbReference>
<organism evidence="2 3">
    <name type="scientific">Paxillus rubicundulus Ve08.2h10</name>
    <dbReference type="NCBI Taxonomy" id="930991"/>
    <lineage>
        <taxon>Eukaryota</taxon>
        <taxon>Fungi</taxon>
        <taxon>Dikarya</taxon>
        <taxon>Basidiomycota</taxon>
        <taxon>Agaricomycotina</taxon>
        <taxon>Agaricomycetes</taxon>
        <taxon>Agaricomycetidae</taxon>
        <taxon>Boletales</taxon>
        <taxon>Paxilineae</taxon>
        <taxon>Paxillaceae</taxon>
        <taxon>Paxillus</taxon>
    </lineage>
</organism>